<gene>
    <name evidence="25" type="ORF">CHILSU_LOCUS1232</name>
</gene>
<evidence type="ECO:0000313" key="25">
    <source>
        <dbReference type="EMBL" id="CAH2980571.1"/>
    </source>
</evidence>
<comment type="subcellular location">
    <subcellularLocation>
        <location evidence="2">Golgi apparatus membrane</location>
        <topology evidence="2">Single-pass type II membrane protein</topology>
    </subcellularLocation>
</comment>
<evidence type="ECO:0000256" key="8">
    <source>
        <dbReference type="ARBA" id="ARBA00022679"/>
    </source>
</evidence>
<keyword evidence="15" id="KW-1015">Disulfide bond</keyword>
<keyword evidence="9 24" id="KW-0812">Transmembrane</keyword>
<keyword evidence="8" id="KW-0808">Transferase</keyword>
<evidence type="ECO:0000256" key="18">
    <source>
        <dbReference type="ARBA" id="ARBA00029663"/>
    </source>
</evidence>
<keyword evidence="13" id="KW-0333">Golgi apparatus</keyword>
<dbReference type="PANTHER" id="PTHR12871">
    <property type="entry name" value="BETA-1,2-N-ACETYLGLUCOSAMINYLTRANSFERASE II"/>
    <property type="match status" value="1"/>
</dbReference>
<keyword evidence="10" id="KW-0479">Metal-binding</keyword>
<dbReference type="InterPro" id="IPR029044">
    <property type="entry name" value="Nucleotide-diphossugar_trans"/>
</dbReference>
<comment type="cofactor">
    <cofactor evidence="1">
        <name>Mn(2+)</name>
        <dbReference type="ChEBI" id="CHEBI:29035"/>
    </cofactor>
</comment>
<keyword evidence="23" id="KW-0175">Coiled coil</keyword>
<organism evidence="25 26">
    <name type="scientific">Chilo suppressalis</name>
    <name type="common">Asiatic rice borer moth</name>
    <dbReference type="NCBI Taxonomy" id="168631"/>
    <lineage>
        <taxon>Eukaryota</taxon>
        <taxon>Metazoa</taxon>
        <taxon>Ecdysozoa</taxon>
        <taxon>Arthropoda</taxon>
        <taxon>Hexapoda</taxon>
        <taxon>Insecta</taxon>
        <taxon>Pterygota</taxon>
        <taxon>Neoptera</taxon>
        <taxon>Endopterygota</taxon>
        <taxon>Lepidoptera</taxon>
        <taxon>Glossata</taxon>
        <taxon>Ditrysia</taxon>
        <taxon>Pyraloidea</taxon>
        <taxon>Crambidae</taxon>
        <taxon>Crambinae</taxon>
        <taxon>Chilo</taxon>
    </lineage>
</organism>
<evidence type="ECO:0000313" key="26">
    <source>
        <dbReference type="Proteomes" id="UP001153292"/>
    </source>
</evidence>
<dbReference type="Pfam" id="PF05060">
    <property type="entry name" value="MGAT2"/>
    <property type="match status" value="1"/>
</dbReference>
<feature type="transmembrane region" description="Helical" evidence="24">
    <location>
        <begin position="36"/>
        <end position="54"/>
    </location>
</feature>
<dbReference type="EMBL" id="OU963903">
    <property type="protein sequence ID" value="CAH2980571.1"/>
    <property type="molecule type" value="Genomic_DNA"/>
</dbReference>
<sequence>MHVVRKLSCMMVLLLKRVITTLKYIFKWFSLKLNQLLIVILALVIVCVLCKVWCGHREEQLVPRELRNLVRFQEGYTLPLVARNQRQLDQLAARIDRLNRDAEIYNWNRWGAHRDDTDIFLIQVHKDVERLQYLIVALGQVRYIKKAMLIFSHSYYDDKINRLIRSIRFAKVMQIYYPYSMQLNPDKFPGADSEDCNGSVACVGRDARRAEHKHHWWWKAHYVFHGFDWSEKHRGMVVFLEENDYVLPDLLYMLKYARQAISYFSSAYVVSFGRAWVHGLDHDTLTVDAWHPPYEKGLTFNRTTWLKIAALASHFCFYDDASWSSSLVHLFERFPKGYSDMVATTAPRVVSTRTFSSGRVAAATLSIVAKDSLFPRSVRAVVSFSSGAGGASRVRHVWRGARPAPAGGWADLRDHLLCLDPLLATTTETLTDTTYMFEQSINKNVSNSL</sequence>
<evidence type="ECO:0000256" key="21">
    <source>
        <dbReference type="ARBA" id="ARBA00032915"/>
    </source>
</evidence>
<comment type="pathway">
    <text evidence="3">Protein modification; protein glycosylation.</text>
</comment>
<evidence type="ECO:0000256" key="15">
    <source>
        <dbReference type="ARBA" id="ARBA00023157"/>
    </source>
</evidence>
<comment type="similarity">
    <text evidence="4">Belongs to the glycosyltransferase 16 (GT16) protein family.</text>
</comment>
<evidence type="ECO:0000256" key="3">
    <source>
        <dbReference type="ARBA" id="ARBA00004922"/>
    </source>
</evidence>
<keyword evidence="16" id="KW-0325">Glycoprotein</keyword>
<evidence type="ECO:0000256" key="22">
    <source>
        <dbReference type="ARBA" id="ARBA00093257"/>
    </source>
</evidence>
<evidence type="ECO:0000256" key="10">
    <source>
        <dbReference type="ARBA" id="ARBA00022723"/>
    </source>
</evidence>
<evidence type="ECO:0000256" key="13">
    <source>
        <dbReference type="ARBA" id="ARBA00023034"/>
    </source>
</evidence>
<keyword evidence="26" id="KW-1185">Reference proteome</keyword>
<evidence type="ECO:0000256" key="20">
    <source>
        <dbReference type="ARBA" id="ARBA00032552"/>
    </source>
</evidence>
<evidence type="ECO:0000256" key="9">
    <source>
        <dbReference type="ARBA" id="ARBA00022692"/>
    </source>
</evidence>
<proteinExistence type="inferred from homology"/>
<evidence type="ECO:0000256" key="14">
    <source>
        <dbReference type="ARBA" id="ARBA00023136"/>
    </source>
</evidence>
<evidence type="ECO:0000256" key="4">
    <source>
        <dbReference type="ARBA" id="ARBA00011011"/>
    </source>
</evidence>
<dbReference type="PANTHER" id="PTHR12871:SF0">
    <property type="entry name" value="ALPHA-1,6-MANNOSYL-GLYCOPROTEIN 2-BETA-N-ACETYLGLUCOSAMINYLTRANSFERASE"/>
    <property type="match status" value="1"/>
</dbReference>
<keyword evidence="14 24" id="KW-0472">Membrane</keyword>
<keyword evidence="11" id="KW-0735">Signal-anchor</keyword>
<evidence type="ECO:0000256" key="12">
    <source>
        <dbReference type="ARBA" id="ARBA00022989"/>
    </source>
</evidence>
<name>A0ABN8L5A7_CHISP</name>
<evidence type="ECO:0000256" key="2">
    <source>
        <dbReference type="ARBA" id="ARBA00004323"/>
    </source>
</evidence>
<dbReference type="Gene3D" id="3.90.550.10">
    <property type="entry name" value="Spore Coat Polysaccharide Biosynthesis Protein SpsA, Chain A"/>
    <property type="match status" value="1"/>
</dbReference>
<evidence type="ECO:0000256" key="5">
    <source>
        <dbReference type="ARBA" id="ARBA00012613"/>
    </source>
</evidence>
<dbReference type="InterPro" id="IPR007754">
    <property type="entry name" value="GlcNAc_II"/>
</dbReference>
<evidence type="ECO:0000256" key="6">
    <source>
        <dbReference type="ARBA" id="ARBA00014817"/>
    </source>
</evidence>
<reference evidence="25" key="1">
    <citation type="submission" date="2021-12" db="EMBL/GenBank/DDBJ databases">
        <authorList>
            <person name="King R."/>
        </authorList>
    </citation>
    <scope>NUCLEOTIDE SEQUENCE</scope>
</reference>
<protein>
    <recommendedName>
        <fullName evidence="6">Alpha-1,6-mannosyl-glycoprotein 2-beta-N-acetylglucosaminyltransferase</fullName>
        <ecNumber evidence="5">2.4.1.143</ecNumber>
    </recommendedName>
    <alternativeName>
        <fullName evidence="21">Beta-1,2-N-acetylglucosaminyltransferase II</fullName>
    </alternativeName>
    <alternativeName>
        <fullName evidence="20">GlcNAc-T II</fullName>
    </alternativeName>
    <alternativeName>
        <fullName evidence="19">Mannoside acetylglucosaminyltransferase 2</fullName>
    </alternativeName>
    <alternativeName>
        <fullName evidence="18">N-glycosyl-oligosaccharide-glycoprotein N-acetylglucosaminyltransferase II</fullName>
    </alternativeName>
</protein>
<dbReference type="EC" id="2.4.1.143" evidence="5"/>
<evidence type="ECO:0000256" key="19">
    <source>
        <dbReference type="ARBA" id="ARBA00031203"/>
    </source>
</evidence>
<evidence type="ECO:0000256" key="7">
    <source>
        <dbReference type="ARBA" id="ARBA00022676"/>
    </source>
</evidence>
<keyword evidence="17" id="KW-0464">Manganese</keyword>
<evidence type="ECO:0000256" key="23">
    <source>
        <dbReference type="SAM" id="Coils"/>
    </source>
</evidence>
<evidence type="ECO:0000256" key="17">
    <source>
        <dbReference type="ARBA" id="ARBA00023211"/>
    </source>
</evidence>
<keyword evidence="7" id="KW-0328">Glycosyltransferase</keyword>
<evidence type="ECO:0000256" key="24">
    <source>
        <dbReference type="SAM" id="Phobius"/>
    </source>
</evidence>
<keyword evidence="12 24" id="KW-1133">Transmembrane helix</keyword>
<feature type="coiled-coil region" evidence="23">
    <location>
        <begin position="81"/>
        <end position="108"/>
    </location>
</feature>
<evidence type="ECO:0000256" key="1">
    <source>
        <dbReference type="ARBA" id="ARBA00001936"/>
    </source>
</evidence>
<evidence type="ECO:0000256" key="11">
    <source>
        <dbReference type="ARBA" id="ARBA00022968"/>
    </source>
</evidence>
<accession>A0ABN8L5A7</accession>
<comment type="catalytic activity">
    <reaction evidence="22">
        <text>an N(4)-{beta-D-GlcNAc-(1-&gt;2)-alpha-D-Man-(1-&gt;3)-[alpha-D-Man-(1-&gt;6)]-beta-D-Man-(1-&gt;4)-beta-D-GlcNAc-(1-&gt;4)-beta-D-GlcNAc}-L-asparaginyl-[protein] + UDP-N-acetyl-alpha-D-glucosamine = N(4)-{beta-D-GlcNAc-(1-&gt;2)-alpha-D-Man-(1-&gt;3)-[beta-D-GlcNAc-(1-&gt;2)-alpha-D-Man-(1-&gt;6)]-beta-D-Man-(1-&gt;4)-beta-D-GlcNAc-(1-&gt;4)-beta-D-GlcNAc}-L-asparaginyl-[protein] + UDP + H(+)</text>
        <dbReference type="Rhea" id="RHEA:12941"/>
        <dbReference type="Rhea" id="RHEA-COMP:13526"/>
        <dbReference type="Rhea" id="RHEA-COMP:14369"/>
        <dbReference type="ChEBI" id="CHEBI:15378"/>
        <dbReference type="ChEBI" id="CHEBI:57705"/>
        <dbReference type="ChEBI" id="CHEBI:58223"/>
        <dbReference type="ChEBI" id="CHEBI:60615"/>
        <dbReference type="ChEBI" id="CHEBI:60651"/>
        <dbReference type="EC" id="2.4.1.143"/>
    </reaction>
</comment>
<evidence type="ECO:0000256" key="16">
    <source>
        <dbReference type="ARBA" id="ARBA00023180"/>
    </source>
</evidence>
<dbReference type="Proteomes" id="UP001153292">
    <property type="component" value="Chromosome 10"/>
</dbReference>